<dbReference type="CDD" id="cd00118">
    <property type="entry name" value="LysM"/>
    <property type="match status" value="1"/>
</dbReference>
<dbReference type="Proteomes" id="UP001438707">
    <property type="component" value="Unassembled WGS sequence"/>
</dbReference>
<evidence type="ECO:0000313" key="2">
    <source>
        <dbReference type="Proteomes" id="UP001438707"/>
    </source>
</evidence>
<keyword evidence="2" id="KW-1185">Reference proteome</keyword>
<reference evidence="1 2" key="1">
    <citation type="journal article" date="2024" name="Nat. Commun.">
        <title>Phylogenomics reveals the evolutionary origins of lichenization in chlorophyte algae.</title>
        <authorList>
            <person name="Puginier C."/>
            <person name="Libourel C."/>
            <person name="Otte J."/>
            <person name="Skaloud P."/>
            <person name="Haon M."/>
            <person name="Grisel S."/>
            <person name="Petersen M."/>
            <person name="Berrin J.G."/>
            <person name="Delaux P.M."/>
            <person name="Dal Grande F."/>
            <person name="Keller J."/>
        </authorList>
    </citation>
    <scope>NUCLEOTIDE SEQUENCE [LARGE SCALE GENOMIC DNA]</scope>
    <source>
        <strain evidence="1 2">SAG 2145</strain>
    </source>
</reference>
<accession>A0AAW1S4B6</accession>
<dbReference type="PANTHER" id="PTHR20932:SF8">
    <property type="entry name" value="LD22649P"/>
    <property type="match status" value="1"/>
</dbReference>
<dbReference type="AlphaFoldDB" id="A0AAW1S4B6"/>
<dbReference type="Gene3D" id="3.10.350.10">
    <property type="entry name" value="LysM domain"/>
    <property type="match status" value="1"/>
</dbReference>
<evidence type="ECO:0000313" key="1">
    <source>
        <dbReference type="EMBL" id="KAK9841230.1"/>
    </source>
</evidence>
<dbReference type="InterPro" id="IPR045030">
    <property type="entry name" value="LYSM1-4"/>
</dbReference>
<gene>
    <name evidence="1" type="ORF">WJX74_002280</name>
</gene>
<comment type="caution">
    <text evidence="1">The sequence shown here is derived from an EMBL/GenBank/DDBJ whole genome shotgun (WGS) entry which is preliminary data.</text>
</comment>
<evidence type="ECO:0008006" key="3">
    <source>
        <dbReference type="Google" id="ProtNLM"/>
    </source>
</evidence>
<dbReference type="EMBL" id="JALJOS010000003">
    <property type="protein sequence ID" value="KAK9841230.1"/>
    <property type="molecule type" value="Genomic_DNA"/>
</dbReference>
<sequence length="269" mass="30895">MIRSVALRRCCFEARPLEAHRHCPDTKFDRLSRSQQAIPTRDRGECVRFGIRFWVQAQAVCKQWKLLVESSQFRHEFFSSSWGLKKCLGEPRRPAYYLGAKLSHFVWQHPCGASDSLMALALRYGTDVGTLRRLNNLPLSELSVQSRAKIYIPVQQRSDLEGRFGHFLYDPIACRDFVCVADSETLEGSSLPQTINGPPGRARWSEEERAKKLSRMMAQALHISEQSARFYFDEAQGDLKAAYQKYDEDKQWERDHPFTGKTAMGPSSL</sequence>
<dbReference type="InterPro" id="IPR018392">
    <property type="entry name" value="LysM"/>
</dbReference>
<name>A0AAW1S4B6_9CHLO</name>
<proteinExistence type="predicted"/>
<dbReference type="InterPro" id="IPR036779">
    <property type="entry name" value="LysM_dom_sf"/>
</dbReference>
<dbReference type="PANTHER" id="PTHR20932">
    <property type="entry name" value="LYSM AND PUTATIVE PEPTIDOGLYCAN-BINDING DOMAIN-CONTAINING PROTEIN"/>
    <property type="match status" value="1"/>
</dbReference>
<protein>
    <recommendedName>
        <fullName evidence="3">LysM domain-containing protein</fullName>
    </recommendedName>
</protein>
<organism evidence="1 2">
    <name type="scientific">Apatococcus lobatus</name>
    <dbReference type="NCBI Taxonomy" id="904363"/>
    <lineage>
        <taxon>Eukaryota</taxon>
        <taxon>Viridiplantae</taxon>
        <taxon>Chlorophyta</taxon>
        <taxon>core chlorophytes</taxon>
        <taxon>Trebouxiophyceae</taxon>
        <taxon>Chlorellales</taxon>
        <taxon>Chlorellaceae</taxon>
        <taxon>Apatococcus</taxon>
    </lineage>
</organism>